<proteinExistence type="predicted"/>
<comment type="caution">
    <text evidence="2">The sequence shown here is derived from an EMBL/GenBank/DDBJ whole genome shotgun (WGS) entry which is preliminary data.</text>
</comment>
<sequence>METTFDDLVESVRCLAERVEDISETCENIFGRKQDFIEEYRRRNERLQRAHAQSEETISTQAGEITELAKALEYVLMTDNLEQEDIKGPGVEIMLMRRAHALESEVKKLRTQLRGMGAQRYHAEAQAAATEAQNTTKLSFLRPPSESSGRTDSSRSIYPDTGDDDDGGRPESAKPEEEDPSVQDRIADYIEEGVNRALESLESMEGSEEFEDDDTDDRNDSVGSTF</sequence>
<feature type="compositionally biased region" description="Low complexity" evidence="1">
    <location>
        <begin position="145"/>
        <end position="156"/>
    </location>
</feature>
<evidence type="ECO:0000313" key="3">
    <source>
        <dbReference type="Proteomes" id="UP000325902"/>
    </source>
</evidence>
<evidence type="ECO:0000256" key="1">
    <source>
        <dbReference type="SAM" id="MobiDB-lite"/>
    </source>
</evidence>
<gene>
    <name evidence="2" type="ORF">DBV05_g9839</name>
</gene>
<dbReference type="AlphaFoldDB" id="A0A5N5D1E6"/>
<feature type="compositionally biased region" description="Acidic residues" evidence="1">
    <location>
        <begin position="205"/>
        <end position="217"/>
    </location>
</feature>
<dbReference type="EMBL" id="VCHE01000100">
    <property type="protein sequence ID" value="KAB2571488.1"/>
    <property type="molecule type" value="Genomic_DNA"/>
</dbReference>
<organism evidence="2 3">
    <name type="scientific">Lasiodiplodia theobromae</name>
    <dbReference type="NCBI Taxonomy" id="45133"/>
    <lineage>
        <taxon>Eukaryota</taxon>
        <taxon>Fungi</taxon>
        <taxon>Dikarya</taxon>
        <taxon>Ascomycota</taxon>
        <taxon>Pezizomycotina</taxon>
        <taxon>Dothideomycetes</taxon>
        <taxon>Dothideomycetes incertae sedis</taxon>
        <taxon>Botryosphaeriales</taxon>
        <taxon>Botryosphaeriaceae</taxon>
        <taxon>Lasiodiplodia</taxon>
    </lineage>
</organism>
<protein>
    <submittedName>
        <fullName evidence="2">Uncharacterized protein</fullName>
    </submittedName>
</protein>
<dbReference type="Proteomes" id="UP000325902">
    <property type="component" value="Unassembled WGS sequence"/>
</dbReference>
<accession>A0A5N5D1E6</accession>
<evidence type="ECO:0000313" key="2">
    <source>
        <dbReference type="EMBL" id="KAB2571488.1"/>
    </source>
</evidence>
<feature type="region of interest" description="Disordered" evidence="1">
    <location>
        <begin position="128"/>
        <end position="226"/>
    </location>
</feature>
<name>A0A5N5D1E6_9PEZI</name>
<keyword evidence="3" id="KW-1185">Reference proteome</keyword>
<reference evidence="2 3" key="1">
    <citation type="journal article" date="2019" name="Sci. Rep.">
        <title>A multi-omics analysis of the grapevine pathogen Lasiodiplodia theobromae reveals that temperature affects the expression of virulence- and pathogenicity-related genes.</title>
        <authorList>
            <person name="Felix C."/>
            <person name="Meneses R."/>
            <person name="Goncalves M.F.M."/>
            <person name="Tilleman L."/>
            <person name="Duarte A.S."/>
            <person name="Jorrin-Novo J.V."/>
            <person name="Van de Peer Y."/>
            <person name="Deforce D."/>
            <person name="Van Nieuwerburgh F."/>
            <person name="Esteves A.C."/>
            <person name="Alves A."/>
        </authorList>
    </citation>
    <scope>NUCLEOTIDE SEQUENCE [LARGE SCALE GENOMIC DNA]</scope>
    <source>
        <strain evidence="2 3">LA-SOL3</strain>
    </source>
</reference>